<name>A0A2H0V4C7_9BACT</name>
<dbReference type="SUPFAM" id="SSF82171">
    <property type="entry name" value="DPP6 N-terminal domain-like"/>
    <property type="match status" value="1"/>
</dbReference>
<dbReference type="EMBL" id="PFAP01000029">
    <property type="protein sequence ID" value="PIR93933.1"/>
    <property type="molecule type" value="Genomic_DNA"/>
</dbReference>
<dbReference type="InterPro" id="IPR015943">
    <property type="entry name" value="WD40/YVTN_repeat-like_dom_sf"/>
</dbReference>
<evidence type="ECO:0000256" key="2">
    <source>
        <dbReference type="SAM" id="MobiDB-lite"/>
    </source>
</evidence>
<feature type="region of interest" description="Disordered" evidence="2">
    <location>
        <begin position="24"/>
        <end position="67"/>
    </location>
</feature>
<dbReference type="PROSITE" id="PS51257">
    <property type="entry name" value="PROKAR_LIPOPROTEIN"/>
    <property type="match status" value="1"/>
</dbReference>
<protein>
    <submittedName>
        <fullName evidence="3">Uncharacterized protein</fullName>
    </submittedName>
</protein>
<gene>
    <name evidence="3" type="ORF">COT97_03980</name>
</gene>
<evidence type="ECO:0000313" key="3">
    <source>
        <dbReference type="EMBL" id="PIR93933.1"/>
    </source>
</evidence>
<dbReference type="AlphaFoldDB" id="A0A2H0V4C7"/>
<evidence type="ECO:0000313" key="4">
    <source>
        <dbReference type="Proteomes" id="UP000229901"/>
    </source>
</evidence>
<sequence>MRIRRILYIALLLTFMIVGCDKPAKKTTPKKIRSEVPTQEKIIPDQKQQEKAAEEKPALPIPSGKTRKELAEEKISQVRKLFAALKQKRENLKEDMDKINAEIQLSIDDIKAERQKTGLKESDEAIKDINIEASLKAIQKAHAYLDIVTEEIQLVEKSRAEVKGAEKQLRLDILMLTRRDEAEIDRMITDLDLVITRIQPDAQKLIFENKAHTLMPLPEIYDKYILEEERKKEQELEKERQRQRELEQKRDLESKRQEEEQQRKLLEARRQEQERQRLAAIKARQEEEARQKQKIIDEANRIKLAEERAKEAARRQVEREEQQRADAIRRAAEAERQQKAAAARRAAQAEAEIAHVKIISPAYTDYIPGCNRRDTCEVRWSNSDTLVAFVTSQKIIIKEMSQGATSEIERFDHDQYFIDAAWSPDNKKMALLATHYCELERGTKATTLSVWSFDGGRSVYSTDLPCNREMRIISWRGNHILIHTSVVQGIFLDSTEDSPVYIVNPSSNSNQATSPFRAFSVVWKDDKSFFYGQTRTIGLYDLNSRKTVAQLNECPKDADATLYYTFCPSSIKVLRMTYDSNRLAAFVNTKDDNKISVWNTQTLNKVFWFGSDLPDFFWWNAALLYVVPARTLYKVDTVAKKLYELQFTTELPQRYYTDQIRFPNKPHLFIDKGTELPLLHEKTGSARGTVFVKSTKSSNTVAALTCEFNLKNPMIAWQPKSHYALAIDAGQVCMWRVADIN</sequence>
<dbReference type="Gene3D" id="2.130.10.10">
    <property type="entry name" value="YVTN repeat-like/Quinoprotein amine dehydrogenase"/>
    <property type="match status" value="1"/>
</dbReference>
<evidence type="ECO:0000256" key="1">
    <source>
        <dbReference type="SAM" id="Coils"/>
    </source>
</evidence>
<dbReference type="Proteomes" id="UP000229901">
    <property type="component" value="Unassembled WGS sequence"/>
</dbReference>
<accession>A0A2H0V4C7</accession>
<keyword evidence="1" id="KW-0175">Coiled coil</keyword>
<feature type="coiled-coil region" evidence="1">
    <location>
        <begin position="224"/>
        <end position="352"/>
    </location>
</feature>
<feature type="coiled-coil region" evidence="1">
    <location>
        <begin position="68"/>
        <end position="109"/>
    </location>
</feature>
<organism evidence="3 4">
    <name type="scientific">Candidatus Falkowbacteria bacterium CG10_big_fil_rev_8_21_14_0_10_39_11</name>
    <dbReference type="NCBI Taxonomy" id="1974565"/>
    <lineage>
        <taxon>Bacteria</taxon>
        <taxon>Candidatus Falkowiibacteriota</taxon>
    </lineage>
</organism>
<comment type="caution">
    <text evidence="3">The sequence shown here is derived from an EMBL/GenBank/DDBJ whole genome shotgun (WGS) entry which is preliminary data.</text>
</comment>
<proteinExistence type="predicted"/>
<feature type="compositionally biased region" description="Basic and acidic residues" evidence="2">
    <location>
        <begin position="42"/>
        <end position="57"/>
    </location>
</feature>
<reference evidence="4" key="1">
    <citation type="submission" date="2017-09" db="EMBL/GenBank/DDBJ databases">
        <title>Depth-based differentiation of microbial function through sediment-hosted aquifers and enrichment of novel symbionts in the deep terrestrial subsurface.</title>
        <authorList>
            <person name="Probst A.J."/>
            <person name="Ladd B."/>
            <person name="Jarett J.K."/>
            <person name="Geller-Mcgrath D.E."/>
            <person name="Sieber C.M.K."/>
            <person name="Emerson J.B."/>
            <person name="Anantharaman K."/>
            <person name="Thomas B.C."/>
            <person name="Malmstrom R."/>
            <person name="Stieglmeier M."/>
            <person name="Klingl A."/>
            <person name="Woyke T."/>
            <person name="Ryan C.M."/>
            <person name="Banfield J.F."/>
        </authorList>
    </citation>
    <scope>NUCLEOTIDE SEQUENCE [LARGE SCALE GENOMIC DNA]</scope>
</reference>